<dbReference type="InterPro" id="IPR019639">
    <property type="entry name" value="DUF2505"/>
</dbReference>
<dbReference type="RefSeq" id="WP_103684399.1">
    <property type="nucleotide sequence ID" value="NZ_PQGG01000024.1"/>
</dbReference>
<comment type="caution">
    <text evidence="1">The sequence shown here is derived from an EMBL/GenBank/DDBJ whole genome shotgun (WGS) entry which is preliminary data.</text>
</comment>
<evidence type="ECO:0008006" key="3">
    <source>
        <dbReference type="Google" id="ProtNLM"/>
    </source>
</evidence>
<evidence type="ECO:0000313" key="2">
    <source>
        <dbReference type="Proteomes" id="UP000237222"/>
    </source>
</evidence>
<sequence>MNFVEEHIFDAPLEAVERMYFDTAFCPRKYEELGLENIKVVGSSDDPEQYFVDCSFVMEPSLPLPGFIKKFLPGGEKISVRQIDRWNTKTRKGELEIQLQGLEKVHIRSVMTLKAHERGAVNVMQWTVECKIPLIGNKLADFLGKDIRSKAANDHAASLKILQDYL</sequence>
<dbReference type="AlphaFoldDB" id="A0A2S4HFL2"/>
<protein>
    <recommendedName>
        <fullName evidence="3">DUF2505 domain-containing protein</fullName>
    </recommendedName>
</protein>
<organism evidence="1 2">
    <name type="scientific">Zhongshania marina</name>
    <dbReference type="NCBI Taxonomy" id="2304603"/>
    <lineage>
        <taxon>Bacteria</taxon>
        <taxon>Pseudomonadati</taxon>
        <taxon>Pseudomonadota</taxon>
        <taxon>Gammaproteobacteria</taxon>
        <taxon>Cellvibrionales</taxon>
        <taxon>Spongiibacteraceae</taxon>
        <taxon>Zhongshania</taxon>
    </lineage>
</organism>
<reference evidence="1" key="1">
    <citation type="submission" date="2018-01" db="EMBL/GenBank/DDBJ databases">
        <authorList>
            <person name="Yu X.-D."/>
        </authorList>
    </citation>
    <scope>NUCLEOTIDE SEQUENCE</scope>
    <source>
        <strain evidence="1">ZX-21</strain>
    </source>
</reference>
<dbReference type="Pfam" id="PF10698">
    <property type="entry name" value="DUF2505"/>
    <property type="match status" value="1"/>
</dbReference>
<name>A0A2S4HFL2_9GAMM</name>
<dbReference type="Proteomes" id="UP000237222">
    <property type="component" value="Unassembled WGS sequence"/>
</dbReference>
<evidence type="ECO:0000313" key="1">
    <source>
        <dbReference type="EMBL" id="POP52776.1"/>
    </source>
</evidence>
<dbReference type="OrthoDB" id="7062407at2"/>
<accession>A0A2S4HFL2</accession>
<dbReference type="EMBL" id="PQGG01000024">
    <property type="protein sequence ID" value="POP52776.1"/>
    <property type="molecule type" value="Genomic_DNA"/>
</dbReference>
<gene>
    <name evidence="1" type="ORF">C0068_10240</name>
</gene>
<proteinExistence type="predicted"/>